<reference evidence="3 4" key="1">
    <citation type="submission" date="2015-01" db="EMBL/GenBank/DDBJ databases">
        <title>Evolution of Trichinella species and genotypes.</title>
        <authorList>
            <person name="Korhonen P.K."/>
            <person name="Edoardo P."/>
            <person name="Giuseppe L.R."/>
            <person name="Gasser R.B."/>
        </authorList>
    </citation>
    <scope>NUCLEOTIDE SEQUENCE [LARGE SCALE GENOMIC DNA]</scope>
    <source>
        <strain evidence="1">ISS141</strain>
        <strain evidence="2">ISS470</strain>
    </source>
</reference>
<comment type="caution">
    <text evidence="2">The sequence shown here is derived from an EMBL/GenBank/DDBJ whole genome shotgun (WGS) entry which is preliminary data.</text>
</comment>
<dbReference type="OrthoDB" id="10481235at2759"/>
<dbReference type="EMBL" id="JYDT01000119">
    <property type="protein sequence ID" value="KRY84234.1"/>
    <property type="molecule type" value="Genomic_DNA"/>
</dbReference>
<accession>A0A0V1FDV1</accession>
<evidence type="ECO:0000313" key="1">
    <source>
        <dbReference type="EMBL" id="KRX99122.1"/>
    </source>
</evidence>
<evidence type="ECO:0000313" key="2">
    <source>
        <dbReference type="EMBL" id="KRY84234.1"/>
    </source>
</evidence>
<sequence length="43" mass="4870">MEGFQVKKFHGNVPCSHALRRFAKEVVNHGHFGESELKVGTFL</sequence>
<evidence type="ECO:0000313" key="3">
    <source>
        <dbReference type="Proteomes" id="UP000054815"/>
    </source>
</evidence>
<dbReference type="EMBL" id="JYDU01000016">
    <property type="protein sequence ID" value="KRX99122.1"/>
    <property type="molecule type" value="Genomic_DNA"/>
</dbReference>
<evidence type="ECO:0000313" key="4">
    <source>
        <dbReference type="Proteomes" id="UP000054995"/>
    </source>
</evidence>
<dbReference type="Proteomes" id="UP000054995">
    <property type="component" value="Unassembled WGS sequence"/>
</dbReference>
<gene>
    <name evidence="2" type="ORF">T4D_14448</name>
    <name evidence="1" type="ORF">T4E_11748</name>
</gene>
<dbReference type="Proteomes" id="UP000054815">
    <property type="component" value="Unassembled WGS sequence"/>
</dbReference>
<keyword evidence="4" id="KW-1185">Reference proteome</keyword>
<proteinExistence type="predicted"/>
<protein>
    <submittedName>
        <fullName evidence="2">Uncharacterized protein</fullName>
    </submittedName>
</protein>
<dbReference type="AlphaFoldDB" id="A0A0V1FDV1"/>
<organism evidence="2 4">
    <name type="scientific">Trichinella pseudospiralis</name>
    <name type="common">Parasitic roundworm</name>
    <dbReference type="NCBI Taxonomy" id="6337"/>
    <lineage>
        <taxon>Eukaryota</taxon>
        <taxon>Metazoa</taxon>
        <taxon>Ecdysozoa</taxon>
        <taxon>Nematoda</taxon>
        <taxon>Enoplea</taxon>
        <taxon>Dorylaimia</taxon>
        <taxon>Trichinellida</taxon>
        <taxon>Trichinellidae</taxon>
        <taxon>Trichinella</taxon>
    </lineage>
</organism>
<name>A0A0V1FDV1_TRIPS</name>